<dbReference type="EMBL" id="WFKJ01000012">
    <property type="protein sequence ID" value="KAB7891791.1"/>
    <property type="molecule type" value="Genomic_DNA"/>
</dbReference>
<sequence length="99" mass="11101">MQTIIFLLLTFLIVIFSVLQYFKSKKTREAKLNSGECPSCGEKAKTFFDETTQTKFKQEVIKAKVLKNHGCSGVNEIEFRCSACGLKEVHQMSSAGCNL</sequence>
<evidence type="ECO:0000313" key="1">
    <source>
        <dbReference type="EMBL" id="KAB7889070.1"/>
    </source>
</evidence>
<dbReference type="EMBL" id="WFKK01000017">
    <property type="protein sequence ID" value="KAB7889070.1"/>
    <property type="molecule type" value="Genomic_DNA"/>
</dbReference>
<dbReference type="AlphaFoldDB" id="A0A6L4WVP9"/>
<evidence type="ECO:0000313" key="4">
    <source>
        <dbReference type="Proteomes" id="UP000472839"/>
    </source>
</evidence>
<keyword evidence="3" id="KW-1185">Reference proteome</keyword>
<protein>
    <submittedName>
        <fullName evidence="1">Uncharacterized protein</fullName>
    </submittedName>
</protein>
<dbReference type="RefSeq" id="WP_152189208.1">
    <property type="nucleotide sequence ID" value="NZ_WFKI01000009.1"/>
</dbReference>
<gene>
    <name evidence="2" type="ORF">GBG18_05695</name>
    <name evidence="1" type="ORF">GBG19_07005</name>
</gene>
<dbReference type="Proteomes" id="UP000461010">
    <property type="component" value="Unassembled WGS sequence"/>
</dbReference>
<evidence type="ECO:0000313" key="2">
    <source>
        <dbReference type="EMBL" id="KAB7891791.1"/>
    </source>
</evidence>
<proteinExistence type="predicted"/>
<organism evidence="1 4">
    <name type="scientific">Poseidonibacter ostreae</name>
    <dbReference type="NCBI Taxonomy" id="2654171"/>
    <lineage>
        <taxon>Bacteria</taxon>
        <taxon>Pseudomonadati</taxon>
        <taxon>Campylobacterota</taxon>
        <taxon>Epsilonproteobacteria</taxon>
        <taxon>Campylobacterales</taxon>
        <taxon>Arcobacteraceae</taxon>
        <taxon>Poseidonibacter</taxon>
    </lineage>
</organism>
<evidence type="ECO:0000313" key="3">
    <source>
        <dbReference type="Proteomes" id="UP000461010"/>
    </source>
</evidence>
<reference evidence="3 4" key="1">
    <citation type="submission" date="2019-10" db="EMBL/GenBank/DDBJ databases">
        <title>Poseidonibacter ostreae sp. nov., isolated from the gut of the Ostrea denselamellosa.</title>
        <authorList>
            <person name="Choi A."/>
        </authorList>
    </citation>
    <scope>NUCLEOTIDE SEQUENCE [LARGE SCALE GENOMIC DNA]</scope>
    <source>
        <strain evidence="1 4">SJOD-M-33</strain>
        <strain evidence="2 3">SJOD-M-5</strain>
    </source>
</reference>
<accession>A0A6L4WVP9</accession>
<dbReference type="Proteomes" id="UP000472839">
    <property type="component" value="Unassembled WGS sequence"/>
</dbReference>
<comment type="caution">
    <text evidence="1">The sequence shown here is derived from an EMBL/GenBank/DDBJ whole genome shotgun (WGS) entry which is preliminary data.</text>
</comment>
<name>A0A6L4WVP9_9BACT</name>